<feature type="transmembrane region" description="Helical" evidence="6">
    <location>
        <begin position="469"/>
        <end position="487"/>
    </location>
</feature>
<evidence type="ECO:0000256" key="6">
    <source>
        <dbReference type="SAM" id="Phobius"/>
    </source>
</evidence>
<evidence type="ECO:0000256" key="4">
    <source>
        <dbReference type="ARBA" id="ARBA00022989"/>
    </source>
</evidence>
<gene>
    <name evidence="7" type="ORF">IAA37_04895</name>
</gene>
<protein>
    <submittedName>
        <fullName evidence="7">Oligosaccharide flippase family protein</fullName>
    </submittedName>
</protein>
<feature type="transmembrane region" description="Helical" evidence="6">
    <location>
        <begin position="443"/>
        <end position="463"/>
    </location>
</feature>
<keyword evidence="5 6" id="KW-0472">Membrane</keyword>
<feature type="transmembrane region" description="Helical" evidence="6">
    <location>
        <begin position="50"/>
        <end position="69"/>
    </location>
</feature>
<feature type="transmembrane region" description="Helical" evidence="6">
    <location>
        <begin position="89"/>
        <end position="114"/>
    </location>
</feature>
<evidence type="ECO:0000256" key="2">
    <source>
        <dbReference type="ARBA" id="ARBA00022475"/>
    </source>
</evidence>
<evidence type="ECO:0000256" key="1">
    <source>
        <dbReference type="ARBA" id="ARBA00004651"/>
    </source>
</evidence>
<accession>A0A9D2S8V9</accession>
<organism evidence="7 8">
    <name type="scientific">Candidatus Eubacterium faecale</name>
    <dbReference type="NCBI Taxonomy" id="2838568"/>
    <lineage>
        <taxon>Bacteria</taxon>
        <taxon>Bacillati</taxon>
        <taxon>Bacillota</taxon>
        <taxon>Clostridia</taxon>
        <taxon>Eubacteriales</taxon>
        <taxon>Eubacteriaceae</taxon>
        <taxon>Eubacterium</taxon>
    </lineage>
</organism>
<evidence type="ECO:0000256" key="3">
    <source>
        <dbReference type="ARBA" id="ARBA00022692"/>
    </source>
</evidence>
<evidence type="ECO:0000256" key="5">
    <source>
        <dbReference type="ARBA" id="ARBA00023136"/>
    </source>
</evidence>
<comment type="caution">
    <text evidence="7">The sequence shown here is derived from an EMBL/GenBank/DDBJ whole genome shotgun (WGS) entry which is preliminary data.</text>
</comment>
<sequence>MSKSKTFIINLTAQILSFAVSMGISFFLSPFIVKNVGSETYGFVSLGNNFISYVTLLTGTINSMASRFVTIEFAKKDYLKANQYFSSVFVANAAMSLILLIPAVLVVVFIDSIVNISTEIVSDVRALWAILFLQFFIGLLFNIFSVATFATNRLYLSSIQTIIGQCIRALIIILCYSFFPTHIWYIGIASISVTVYTGLINYWYTKKLTPQLKVKRHLFSFVHIKEIFLSGIWNSISSLGSILLEALDLLIANLFVGETAMGILSVSKTIPSAVSSLIGTIVNIFVPGLTIDFAKNEFLSIKRQITFSMILCGFVTCLPISVLVVLGNEFYSLWQPTLDAKVLQILSILTVSGFMVSGTINVIFNIFTVTNKVKIPALVQIASGVVNTITVLVLVNVTDLGIYAVAGVSSIVAILKNLIIIVPYASKCLNFKVTVFYPQIVKCILSILTSIAIGFIVTFPFNINNWVELILFAIIVVVVSSIVYLLICTNKNDRKIIVNYVKNILISFGEKVKSEE</sequence>
<feature type="transmembrane region" description="Helical" evidence="6">
    <location>
        <begin position="401"/>
        <end position="422"/>
    </location>
</feature>
<dbReference type="GO" id="GO:0005886">
    <property type="term" value="C:plasma membrane"/>
    <property type="evidence" value="ECO:0007669"/>
    <property type="project" value="UniProtKB-SubCell"/>
</dbReference>
<dbReference type="Pfam" id="PF01943">
    <property type="entry name" value="Polysacc_synt"/>
    <property type="match status" value="1"/>
</dbReference>
<feature type="transmembrane region" description="Helical" evidence="6">
    <location>
        <begin position="7"/>
        <end position="30"/>
    </location>
</feature>
<comment type="subcellular location">
    <subcellularLocation>
        <location evidence="1">Cell membrane</location>
        <topology evidence="1">Multi-pass membrane protein</topology>
    </subcellularLocation>
</comment>
<keyword evidence="3 6" id="KW-0812">Transmembrane</keyword>
<feature type="transmembrane region" description="Helical" evidence="6">
    <location>
        <begin position="375"/>
        <end position="395"/>
    </location>
</feature>
<feature type="transmembrane region" description="Helical" evidence="6">
    <location>
        <begin position="162"/>
        <end position="179"/>
    </location>
</feature>
<dbReference type="InterPro" id="IPR002797">
    <property type="entry name" value="Polysacc_synth"/>
</dbReference>
<dbReference type="AlphaFoldDB" id="A0A9D2S8V9"/>
<dbReference type="Proteomes" id="UP000823877">
    <property type="component" value="Unassembled WGS sequence"/>
</dbReference>
<dbReference type="PANTHER" id="PTHR30250">
    <property type="entry name" value="PST FAMILY PREDICTED COLANIC ACID TRANSPORTER"/>
    <property type="match status" value="1"/>
</dbReference>
<proteinExistence type="predicted"/>
<reference evidence="7" key="1">
    <citation type="journal article" date="2021" name="PeerJ">
        <title>Extensive microbial diversity within the chicken gut microbiome revealed by metagenomics and culture.</title>
        <authorList>
            <person name="Gilroy R."/>
            <person name="Ravi A."/>
            <person name="Getino M."/>
            <person name="Pursley I."/>
            <person name="Horton D.L."/>
            <person name="Alikhan N.F."/>
            <person name="Baker D."/>
            <person name="Gharbi K."/>
            <person name="Hall N."/>
            <person name="Watson M."/>
            <person name="Adriaenssens E.M."/>
            <person name="Foster-Nyarko E."/>
            <person name="Jarju S."/>
            <person name="Secka A."/>
            <person name="Antonio M."/>
            <person name="Oren A."/>
            <person name="Chaudhuri R.R."/>
            <person name="La Ragione R."/>
            <person name="Hildebrand F."/>
            <person name="Pallen M.J."/>
        </authorList>
    </citation>
    <scope>NUCLEOTIDE SEQUENCE</scope>
    <source>
        <strain evidence="7">CHK188-16595</strain>
    </source>
</reference>
<dbReference type="InterPro" id="IPR050833">
    <property type="entry name" value="Poly_Biosynth_Transport"/>
</dbReference>
<keyword evidence="2" id="KW-1003">Cell membrane</keyword>
<dbReference type="PANTHER" id="PTHR30250:SF26">
    <property type="entry name" value="PSMA PROTEIN"/>
    <property type="match status" value="1"/>
</dbReference>
<feature type="transmembrane region" description="Helical" evidence="6">
    <location>
        <begin position="185"/>
        <end position="205"/>
    </location>
</feature>
<keyword evidence="4 6" id="KW-1133">Transmembrane helix</keyword>
<dbReference type="EMBL" id="DWXN01000010">
    <property type="protein sequence ID" value="HJB74997.1"/>
    <property type="molecule type" value="Genomic_DNA"/>
</dbReference>
<reference evidence="7" key="2">
    <citation type="submission" date="2021-04" db="EMBL/GenBank/DDBJ databases">
        <authorList>
            <person name="Gilroy R."/>
        </authorList>
    </citation>
    <scope>NUCLEOTIDE SEQUENCE</scope>
    <source>
        <strain evidence="7">CHK188-16595</strain>
    </source>
</reference>
<feature type="transmembrane region" description="Helical" evidence="6">
    <location>
        <begin position="126"/>
        <end position="150"/>
    </location>
</feature>
<name>A0A9D2S8V9_9FIRM</name>
<feature type="transmembrane region" description="Helical" evidence="6">
    <location>
        <begin position="345"/>
        <end position="368"/>
    </location>
</feature>
<evidence type="ECO:0000313" key="7">
    <source>
        <dbReference type="EMBL" id="HJB74997.1"/>
    </source>
</evidence>
<evidence type="ECO:0000313" key="8">
    <source>
        <dbReference type="Proteomes" id="UP000823877"/>
    </source>
</evidence>
<feature type="transmembrane region" description="Helical" evidence="6">
    <location>
        <begin position="305"/>
        <end position="325"/>
    </location>
</feature>